<evidence type="ECO:0000259" key="7">
    <source>
        <dbReference type="Pfam" id="PF00171"/>
    </source>
</evidence>
<evidence type="ECO:0000313" key="9">
    <source>
        <dbReference type="Proteomes" id="UP000554286"/>
    </source>
</evidence>
<comment type="caution">
    <text evidence="8">The sequence shown here is derived from an EMBL/GenBank/DDBJ whole genome shotgun (WGS) entry which is preliminary data.</text>
</comment>
<dbReference type="SUPFAM" id="SSF53720">
    <property type="entry name" value="ALDH-like"/>
    <property type="match status" value="1"/>
</dbReference>
<dbReference type="InterPro" id="IPR016161">
    <property type="entry name" value="Ald_DH/histidinol_DH"/>
</dbReference>
<gene>
    <name evidence="8" type="ORF">GGD89_001264</name>
</gene>
<evidence type="ECO:0000313" key="8">
    <source>
        <dbReference type="EMBL" id="MBB4265642.1"/>
    </source>
</evidence>
<dbReference type="EC" id="1.2.1.3" evidence="3"/>
<keyword evidence="2 6" id="KW-0560">Oxidoreductase</keyword>
<dbReference type="InterPro" id="IPR016162">
    <property type="entry name" value="Ald_DH_N"/>
</dbReference>
<name>A0A7W6RBZ4_9PROT</name>
<dbReference type="AlphaFoldDB" id="A0A7W6RBZ4"/>
<dbReference type="PROSITE" id="PS00070">
    <property type="entry name" value="ALDEHYDE_DEHYDR_CYS"/>
    <property type="match status" value="1"/>
</dbReference>
<evidence type="ECO:0000256" key="4">
    <source>
        <dbReference type="ARBA" id="ARBA00049194"/>
    </source>
</evidence>
<protein>
    <recommendedName>
        <fullName evidence="3">aldehyde dehydrogenase (NAD(+))</fullName>
        <ecNumber evidence="3">1.2.1.3</ecNumber>
    </recommendedName>
</protein>
<dbReference type="EMBL" id="JACIGK010000007">
    <property type="protein sequence ID" value="MBB4265642.1"/>
    <property type="molecule type" value="Genomic_DNA"/>
</dbReference>
<dbReference type="Pfam" id="PF00171">
    <property type="entry name" value="Aldedh"/>
    <property type="match status" value="1"/>
</dbReference>
<sequence>MVTPLWVRGQAEKTDETITSINPADGTIAGTCCAADARCVDQAVRATHDAWCRSDWPHRLPHERARVLAHVADALDGARDTLAVHQMRDCGKPLAECRRMVTAAAGAFRYYAAVLECEETEVTPPRGPSVSMTVLEPLGVVALVTPWNSPIMLEGQKAAPALAAGNAVVIKPSEETPHLALHLARLCVEAGVPPALLTVLPGRGETTGAAVVGHPLVRMVSFTGGTETGRAIGRVCAEKIIPAALELGGKSPHIVFEDADLDRALDAVTAGIFGSAGQSCVAGSRLLVQASIAEPFIARVAARADALRVGPPDHPDTAMGPLISTRHRDRVESYIRIALRDDGGRLRAGGGRPDDPALAAGAYLRPTVIDGLPNTARCAQEEIFGPVLACIPFRDEDEAIELANDTVFGLAAGIWSGSFDRAWRVGRAIQAGSVWINCYKRSSISAPFGGFKDSGLLREKGRQGLRLYGGLKSISVGLDAPRAPARGEA</sequence>
<dbReference type="PANTHER" id="PTHR42804:SF1">
    <property type="entry name" value="ALDEHYDE DEHYDROGENASE-RELATED"/>
    <property type="match status" value="1"/>
</dbReference>
<evidence type="ECO:0000256" key="1">
    <source>
        <dbReference type="ARBA" id="ARBA00009986"/>
    </source>
</evidence>
<dbReference type="RefSeq" id="WP_184043262.1">
    <property type="nucleotide sequence ID" value="NZ_JACIGK010000007.1"/>
</dbReference>
<evidence type="ECO:0000256" key="3">
    <source>
        <dbReference type="ARBA" id="ARBA00024226"/>
    </source>
</evidence>
<dbReference type="FunFam" id="3.40.309.10:FF:000012">
    <property type="entry name" value="Betaine aldehyde dehydrogenase"/>
    <property type="match status" value="1"/>
</dbReference>
<dbReference type="GO" id="GO:0004029">
    <property type="term" value="F:aldehyde dehydrogenase (NAD+) activity"/>
    <property type="evidence" value="ECO:0007669"/>
    <property type="project" value="UniProtKB-EC"/>
</dbReference>
<dbReference type="FunFam" id="3.40.605.10:FF:000007">
    <property type="entry name" value="NAD/NADP-dependent betaine aldehyde dehydrogenase"/>
    <property type="match status" value="1"/>
</dbReference>
<evidence type="ECO:0000256" key="6">
    <source>
        <dbReference type="RuleBase" id="RU003345"/>
    </source>
</evidence>
<dbReference type="Gene3D" id="3.40.605.10">
    <property type="entry name" value="Aldehyde Dehydrogenase, Chain A, domain 1"/>
    <property type="match status" value="1"/>
</dbReference>
<feature type="domain" description="Aldehyde dehydrogenase" evidence="7">
    <location>
        <begin position="13"/>
        <end position="473"/>
    </location>
</feature>
<dbReference type="InterPro" id="IPR015590">
    <property type="entry name" value="Aldehyde_DH_dom"/>
</dbReference>
<comment type="similarity">
    <text evidence="1 6">Belongs to the aldehyde dehydrogenase family.</text>
</comment>
<dbReference type="InterPro" id="IPR029510">
    <property type="entry name" value="Ald_DH_CS_GLU"/>
</dbReference>
<proteinExistence type="inferred from homology"/>
<accession>A0A7W6RBZ4</accession>
<dbReference type="Proteomes" id="UP000554286">
    <property type="component" value="Unassembled WGS sequence"/>
</dbReference>
<dbReference type="InterPro" id="IPR016160">
    <property type="entry name" value="Ald_DH_CS_CYS"/>
</dbReference>
<dbReference type="Gene3D" id="3.40.309.10">
    <property type="entry name" value="Aldehyde Dehydrogenase, Chain A, domain 2"/>
    <property type="match status" value="1"/>
</dbReference>
<evidence type="ECO:0000256" key="5">
    <source>
        <dbReference type="PROSITE-ProRule" id="PRU10007"/>
    </source>
</evidence>
<reference evidence="8 9" key="1">
    <citation type="submission" date="2020-08" db="EMBL/GenBank/DDBJ databases">
        <title>Genome sequencing of Purple Non-Sulfur Bacteria from various extreme environments.</title>
        <authorList>
            <person name="Mayer M."/>
        </authorList>
    </citation>
    <scope>NUCLEOTIDE SEQUENCE [LARGE SCALE GENOMIC DNA]</scope>
    <source>
        <strain evidence="8 9">JA131</strain>
    </source>
</reference>
<evidence type="ECO:0000256" key="2">
    <source>
        <dbReference type="ARBA" id="ARBA00023002"/>
    </source>
</evidence>
<dbReference type="InterPro" id="IPR016163">
    <property type="entry name" value="Ald_DH_C"/>
</dbReference>
<comment type="catalytic activity">
    <reaction evidence="4">
        <text>an aldehyde + NAD(+) + H2O = a carboxylate + NADH + 2 H(+)</text>
        <dbReference type="Rhea" id="RHEA:16185"/>
        <dbReference type="ChEBI" id="CHEBI:15377"/>
        <dbReference type="ChEBI" id="CHEBI:15378"/>
        <dbReference type="ChEBI" id="CHEBI:17478"/>
        <dbReference type="ChEBI" id="CHEBI:29067"/>
        <dbReference type="ChEBI" id="CHEBI:57540"/>
        <dbReference type="ChEBI" id="CHEBI:57945"/>
        <dbReference type="EC" id="1.2.1.3"/>
    </reaction>
</comment>
<dbReference type="PANTHER" id="PTHR42804">
    <property type="entry name" value="ALDEHYDE DEHYDROGENASE"/>
    <property type="match status" value="1"/>
</dbReference>
<dbReference type="PROSITE" id="PS00687">
    <property type="entry name" value="ALDEHYDE_DEHYDR_GLU"/>
    <property type="match status" value="1"/>
</dbReference>
<feature type="active site" evidence="5">
    <location>
        <position position="246"/>
    </location>
</feature>
<keyword evidence="9" id="KW-1185">Reference proteome</keyword>
<organism evidence="8 9">
    <name type="scientific">Roseospira visakhapatnamensis</name>
    <dbReference type="NCBI Taxonomy" id="390880"/>
    <lineage>
        <taxon>Bacteria</taxon>
        <taxon>Pseudomonadati</taxon>
        <taxon>Pseudomonadota</taxon>
        <taxon>Alphaproteobacteria</taxon>
        <taxon>Rhodospirillales</taxon>
        <taxon>Rhodospirillaceae</taxon>
        <taxon>Roseospira</taxon>
    </lineage>
</organism>